<name>A0A9E8YZY2_9VIRU</name>
<dbReference type="Proteomes" id="UP001261598">
    <property type="component" value="Segment"/>
</dbReference>
<protein>
    <submittedName>
        <fullName evidence="1">Capsid protein</fullName>
    </submittedName>
</protein>
<reference evidence="1" key="1">
    <citation type="submission" date="2021-12" db="EMBL/GenBank/DDBJ databases">
        <title>Lineage-specific microbe-virus interactions reveal viral roles in promoting carbon loss from peatlands along a natural permafrost thaw gradient.</title>
        <authorList>
            <person name="Trubl G."/>
            <person name="Roux S."/>
            <person name="Borton M.A."/>
            <person name="Varsani A."/>
            <person name="Li Y.-F."/>
            <person name="Sun C."/>
            <person name="Shaffer M."/>
            <person name="Jang H.B."/>
            <person name="Woodcroft B.J."/>
            <person name="Tyson G.W."/>
            <person name="Wrighton K."/>
            <person name="Saleska S."/>
            <person name="Eloe-Fadrosh E.A."/>
            <person name="Sullivan M.B."/>
            <person name="Rich V.I."/>
        </authorList>
    </citation>
    <scope>NUCLEOTIDE SEQUENCE</scope>
</reference>
<organism evidence="1">
    <name type="scientific">Miresoil virus 169</name>
    <dbReference type="NCBI Taxonomy" id="2911454"/>
    <lineage>
        <taxon>Viruses</taxon>
        <taxon>Miresoil_virus_gcode6_group</taxon>
    </lineage>
</organism>
<evidence type="ECO:0000313" key="1">
    <source>
        <dbReference type="EMBL" id="WAK78046.1"/>
    </source>
</evidence>
<sequence length="266" mass="29368">MKKNRAIRRTGRRSKTYKVGKARKRTWKARQKGGAGMRVFRQKFVKMQPLHFIDVPFSAKSLVQWNAVPFANASAFCVDPMQILINSIGTGQLVNQVVYGKTMCMGYQITGMLNQPIAQPSPTDNMVREILFSPKDAGNWIATVGANVSSSLNVIPNFFQPFQPGGPVRVLSDKTYVIGSTISSGTGFNIGLSNYHKIFRRVRMRCLVTDAWDMTLTQAASAAVTIKAQSYSAKGNKIWTVGTCTATVGTPIFNGNIRLFYKNIGI</sequence>
<proteinExistence type="predicted"/>
<dbReference type="EMBL" id="OM419068">
    <property type="protein sequence ID" value="WAK78046.1"/>
    <property type="molecule type" value="Genomic_DNA"/>
</dbReference>
<accession>A0A9E8YZY2</accession>